<gene>
    <name evidence="8" type="ORF">D1970_02960</name>
</gene>
<evidence type="ECO:0000256" key="1">
    <source>
        <dbReference type="ARBA" id="ARBA00001933"/>
    </source>
</evidence>
<dbReference type="GO" id="GO:0008483">
    <property type="term" value="F:transaminase activity"/>
    <property type="evidence" value="ECO:0007669"/>
    <property type="project" value="UniProtKB-KW"/>
</dbReference>
<comment type="caution">
    <text evidence="8">The sequence shown here is derived from an EMBL/GenBank/DDBJ whole genome shotgun (WGS) entry which is preliminary data.</text>
</comment>
<name>A0A398BDD1_9BACI</name>
<dbReference type="InterPro" id="IPR015424">
    <property type="entry name" value="PyrdxlP-dep_Trfase"/>
</dbReference>
<keyword evidence="5" id="KW-0663">Pyridoxal phosphate</keyword>
<dbReference type="CDD" id="cd00609">
    <property type="entry name" value="AAT_like"/>
    <property type="match status" value="1"/>
</dbReference>
<dbReference type="Gene3D" id="3.90.1150.10">
    <property type="entry name" value="Aspartate Aminotransferase, domain 1"/>
    <property type="match status" value="1"/>
</dbReference>
<comment type="similarity">
    <text evidence="2 6">Belongs to the class-I pyridoxal-phosphate-dependent aminotransferase family.</text>
</comment>
<reference evidence="8 9" key="1">
    <citation type="submission" date="2018-08" db="EMBL/GenBank/DDBJ databases">
        <title>Bacillus jemisoniae sp. nov., Bacillus chryseoplanitiae sp. nov., Bacillus resnikiae sp. nov., and Bacillus frankliniae sp. nov., isolated from Viking spacecraft and associated surfaces.</title>
        <authorList>
            <person name="Seuylemezian A."/>
            <person name="Vaishampayan P."/>
        </authorList>
    </citation>
    <scope>NUCLEOTIDE SEQUENCE [LARGE SCALE GENOMIC DNA]</scope>
    <source>
        <strain evidence="8 9">JJ-247</strain>
    </source>
</reference>
<evidence type="ECO:0000256" key="3">
    <source>
        <dbReference type="ARBA" id="ARBA00022576"/>
    </source>
</evidence>
<dbReference type="AlphaFoldDB" id="A0A398BDD1"/>
<evidence type="ECO:0000259" key="7">
    <source>
        <dbReference type="Pfam" id="PF00155"/>
    </source>
</evidence>
<dbReference type="GO" id="GO:0030170">
    <property type="term" value="F:pyridoxal phosphate binding"/>
    <property type="evidence" value="ECO:0007669"/>
    <property type="project" value="InterPro"/>
</dbReference>
<dbReference type="InterPro" id="IPR015422">
    <property type="entry name" value="PyrdxlP-dep_Trfase_small"/>
</dbReference>
<keyword evidence="9" id="KW-1185">Reference proteome</keyword>
<dbReference type="NCBIfam" id="NF005817">
    <property type="entry name" value="PRK07683.1"/>
    <property type="match status" value="1"/>
</dbReference>
<organism evidence="8 9">
    <name type="scientific">Mesobacillus zeae</name>
    <dbReference type="NCBI Taxonomy" id="1917180"/>
    <lineage>
        <taxon>Bacteria</taxon>
        <taxon>Bacillati</taxon>
        <taxon>Bacillota</taxon>
        <taxon>Bacilli</taxon>
        <taxon>Bacillales</taxon>
        <taxon>Bacillaceae</taxon>
        <taxon>Mesobacillus</taxon>
    </lineage>
</organism>
<dbReference type="Gene3D" id="3.40.640.10">
    <property type="entry name" value="Type I PLP-dependent aspartate aminotransferase-like (Major domain)"/>
    <property type="match status" value="1"/>
</dbReference>
<evidence type="ECO:0000313" key="9">
    <source>
        <dbReference type="Proteomes" id="UP000265816"/>
    </source>
</evidence>
<protein>
    <recommendedName>
        <fullName evidence="6">Aminotransferase</fullName>
        <ecNumber evidence="6">2.6.1.-</ecNumber>
    </recommendedName>
</protein>
<dbReference type="InterPro" id="IPR004839">
    <property type="entry name" value="Aminotransferase_I/II_large"/>
</dbReference>
<keyword evidence="3 6" id="KW-0032">Aminotransferase</keyword>
<feature type="domain" description="Aminotransferase class I/classII large" evidence="7">
    <location>
        <begin position="31"/>
        <end position="375"/>
    </location>
</feature>
<dbReference type="InterPro" id="IPR050596">
    <property type="entry name" value="AspAT/PAT-like"/>
</dbReference>
<dbReference type="PANTHER" id="PTHR46383:SF4">
    <property type="entry name" value="AMINOTRANSFERASE"/>
    <property type="match status" value="1"/>
</dbReference>
<sequence length="382" mass="42462">MEHLINRRVKQIEISGIRKFYNMVADMEGTISLTIGQPDFLTPAHVREAGKRAIDENKTTYTHNAGNHDLRKAAADFYSKKYGVSYSPETETIITVGASEAIDISFRTILDESSEVILPGPVYPGYEPIITLCGAIPVHADLRENGFRMTADVIKKYLSEKTRCIVIPYPSNPTGISLNEQELKEIADLVRGKDIFILADEIYSELSYGEPHVSIASFLKEQSIVINGLSKSHSMTGWRIGMLFAPEAVSKHLLKVHQYNVTCASSISQAAALDALTAGIDDPEEMRMEYAARRDYVFDRLEDMGLDVIKPDGAFYFFVKIPFAGVNSFDFALSLVKEAGVAVVPGSAFSRFGEGYFRLSFAYSMETLTQGLDRLKSYLKSQ</sequence>
<dbReference type="PANTHER" id="PTHR46383">
    <property type="entry name" value="ASPARTATE AMINOTRANSFERASE"/>
    <property type="match status" value="1"/>
</dbReference>
<dbReference type="FunFam" id="3.40.640.10:FF:000033">
    <property type="entry name" value="Aspartate aminotransferase"/>
    <property type="match status" value="1"/>
</dbReference>
<accession>A0A398BDD1</accession>
<keyword evidence="4 6" id="KW-0808">Transferase</keyword>
<evidence type="ECO:0000256" key="6">
    <source>
        <dbReference type="RuleBase" id="RU000481"/>
    </source>
</evidence>
<evidence type="ECO:0000256" key="5">
    <source>
        <dbReference type="ARBA" id="ARBA00022898"/>
    </source>
</evidence>
<dbReference type="SUPFAM" id="SSF53383">
    <property type="entry name" value="PLP-dependent transferases"/>
    <property type="match status" value="1"/>
</dbReference>
<dbReference type="EMBL" id="QWVT01000008">
    <property type="protein sequence ID" value="RID87817.1"/>
    <property type="molecule type" value="Genomic_DNA"/>
</dbReference>
<dbReference type="GO" id="GO:0006520">
    <property type="term" value="P:amino acid metabolic process"/>
    <property type="evidence" value="ECO:0007669"/>
    <property type="project" value="InterPro"/>
</dbReference>
<dbReference type="OrthoDB" id="9802328at2"/>
<evidence type="ECO:0000256" key="4">
    <source>
        <dbReference type="ARBA" id="ARBA00022679"/>
    </source>
</evidence>
<dbReference type="Proteomes" id="UP000265816">
    <property type="component" value="Unassembled WGS sequence"/>
</dbReference>
<dbReference type="InterPro" id="IPR015421">
    <property type="entry name" value="PyrdxlP-dep_Trfase_major"/>
</dbReference>
<comment type="cofactor">
    <cofactor evidence="1 6">
        <name>pyridoxal 5'-phosphate</name>
        <dbReference type="ChEBI" id="CHEBI:597326"/>
    </cofactor>
</comment>
<dbReference type="InterPro" id="IPR004838">
    <property type="entry name" value="NHTrfase_class1_PyrdxlP-BS"/>
</dbReference>
<dbReference type="PROSITE" id="PS00105">
    <property type="entry name" value="AA_TRANSFER_CLASS_1"/>
    <property type="match status" value="1"/>
</dbReference>
<proteinExistence type="inferred from homology"/>
<evidence type="ECO:0000313" key="8">
    <source>
        <dbReference type="EMBL" id="RID87817.1"/>
    </source>
</evidence>
<dbReference type="RefSeq" id="WP_119111389.1">
    <property type="nucleotide sequence ID" value="NZ_CBCSEO010000001.1"/>
</dbReference>
<dbReference type="EC" id="2.6.1.-" evidence="6"/>
<evidence type="ECO:0000256" key="2">
    <source>
        <dbReference type="ARBA" id="ARBA00007441"/>
    </source>
</evidence>
<dbReference type="Pfam" id="PF00155">
    <property type="entry name" value="Aminotran_1_2"/>
    <property type="match status" value="1"/>
</dbReference>